<feature type="domain" description="Xylose isomerase-like TIM barrel" evidence="1">
    <location>
        <begin position="25"/>
        <end position="266"/>
    </location>
</feature>
<name>A0A9D2IZV2_9FIRM</name>
<protein>
    <submittedName>
        <fullName evidence="2">Sugar phosphate isomerase/epimerase</fullName>
    </submittedName>
</protein>
<dbReference type="GO" id="GO:0016853">
    <property type="term" value="F:isomerase activity"/>
    <property type="evidence" value="ECO:0007669"/>
    <property type="project" value="UniProtKB-KW"/>
</dbReference>
<evidence type="ECO:0000259" key="1">
    <source>
        <dbReference type="Pfam" id="PF01261"/>
    </source>
</evidence>
<dbReference type="SUPFAM" id="SSF51658">
    <property type="entry name" value="Xylose isomerase-like"/>
    <property type="match status" value="1"/>
</dbReference>
<dbReference type="PANTHER" id="PTHR12110:SF53">
    <property type="entry name" value="BLR5974 PROTEIN"/>
    <property type="match status" value="1"/>
</dbReference>
<dbReference type="Gene3D" id="3.20.20.150">
    <property type="entry name" value="Divalent-metal-dependent TIM barrel enzymes"/>
    <property type="match status" value="1"/>
</dbReference>
<evidence type="ECO:0000313" key="2">
    <source>
        <dbReference type="EMBL" id="HIZ31820.1"/>
    </source>
</evidence>
<dbReference type="PANTHER" id="PTHR12110">
    <property type="entry name" value="HYDROXYPYRUVATE ISOMERASE"/>
    <property type="match status" value="1"/>
</dbReference>
<sequence length="271" mass="29816">MSKRIIAVNSNCYHGYSIEDALEGIAAAGFHYVELTATKGWTEHVFPDQSFETLCAVKDKLKELDLVPFSMSGHCNLMDTARLPDFVMNMRLANFFGCDYIVSSIGEAHLADNAKAGNELLAENIRGLVPKLEEYGLTLVLELHGEHATGTIMKEIVDLVGSDRVKINYDTANCVFYGNVDAAEDVDTCMDDIAYLHLKDKAGERNAWDFPALGKGYVDFETIFAKLKAANNNAPFSVEIEFTQAGPKDLAEINTAVKDSADYLKAHGFVL</sequence>
<dbReference type="Proteomes" id="UP000824035">
    <property type="component" value="Unassembled WGS sequence"/>
</dbReference>
<dbReference type="AlphaFoldDB" id="A0A9D2IZV2"/>
<evidence type="ECO:0000313" key="3">
    <source>
        <dbReference type="Proteomes" id="UP000824035"/>
    </source>
</evidence>
<reference evidence="2" key="2">
    <citation type="submission" date="2021-04" db="EMBL/GenBank/DDBJ databases">
        <authorList>
            <person name="Gilroy R."/>
        </authorList>
    </citation>
    <scope>NUCLEOTIDE SEQUENCE</scope>
    <source>
        <strain evidence="2">ChiGjej4B4-18154</strain>
    </source>
</reference>
<dbReference type="InterPro" id="IPR036237">
    <property type="entry name" value="Xyl_isomerase-like_sf"/>
</dbReference>
<gene>
    <name evidence="2" type="ORF">H9813_11405</name>
</gene>
<comment type="caution">
    <text evidence="2">The sequence shown here is derived from an EMBL/GenBank/DDBJ whole genome shotgun (WGS) entry which is preliminary data.</text>
</comment>
<keyword evidence="2" id="KW-0413">Isomerase</keyword>
<accession>A0A9D2IZV2</accession>
<dbReference type="InterPro" id="IPR050312">
    <property type="entry name" value="IolE/XylAMocC-like"/>
</dbReference>
<organism evidence="2 3">
    <name type="scientific">Candidatus Allofournierella merdipullorum</name>
    <dbReference type="NCBI Taxonomy" id="2838595"/>
    <lineage>
        <taxon>Bacteria</taxon>
        <taxon>Bacillati</taxon>
        <taxon>Bacillota</taxon>
        <taxon>Clostridia</taxon>
        <taxon>Eubacteriales</taxon>
        <taxon>Oscillospiraceae</taxon>
        <taxon>Allofournierella</taxon>
    </lineage>
</organism>
<dbReference type="Pfam" id="PF01261">
    <property type="entry name" value="AP_endonuc_2"/>
    <property type="match status" value="1"/>
</dbReference>
<reference evidence="2" key="1">
    <citation type="journal article" date="2021" name="PeerJ">
        <title>Extensive microbial diversity within the chicken gut microbiome revealed by metagenomics and culture.</title>
        <authorList>
            <person name="Gilroy R."/>
            <person name="Ravi A."/>
            <person name="Getino M."/>
            <person name="Pursley I."/>
            <person name="Horton D.L."/>
            <person name="Alikhan N.F."/>
            <person name="Baker D."/>
            <person name="Gharbi K."/>
            <person name="Hall N."/>
            <person name="Watson M."/>
            <person name="Adriaenssens E.M."/>
            <person name="Foster-Nyarko E."/>
            <person name="Jarju S."/>
            <person name="Secka A."/>
            <person name="Antonio M."/>
            <person name="Oren A."/>
            <person name="Chaudhuri R.R."/>
            <person name="La Ragione R."/>
            <person name="Hildebrand F."/>
            <person name="Pallen M.J."/>
        </authorList>
    </citation>
    <scope>NUCLEOTIDE SEQUENCE</scope>
    <source>
        <strain evidence="2">ChiGjej4B4-18154</strain>
    </source>
</reference>
<dbReference type="InterPro" id="IPR013022">
    <property type="entry name" value="Xyl_isomerase-like_TIM-brl"/>
</dbReference>
<dbReference type="EMBL" id="DXBV01000118">
    <property type="protein sequence ID" value="HIZ31820.1"/>
    <property type="molecule type" value="Genomic_DNA"/>
</dbReference>
<proteinExistence type="predicted"/>